<keyword evidence="18" id="KW-1185">Reference proteome</keyword>
<reference evidence="13 16" key="1">
    <citation type="journal article" date="2017" name="ISME J.">
        <title>Unveiling bifidobacterial biogeography across the mammalian branch of the tree of life.</title>
        <authorList>
            <person name="Milani C."/>
            <person name="Mangifesta M."/>
            <person name="Mancabelli L."/>
            <person name="Lugli G.A."/>
            <person name="James K."/>
            <person name="Duranti S."/>
            <person name="Turroni F."/>
            <person name="Ferrario C."/>
            <person name="Ossiprandi M.C."/>
            <person name="van Sinderen D."/>
            <person name="Ventura M."/>
        </authorList>
    </citation>
    <scope>NUCLEOTIDE SEQUENCE [LARGE SCALE GENOMIC DNA]</scope>
    <source>
        <strain evidence="13 16">1E</strain>
    </source>
</reference>
<keyword evidence="5" id="KW-0678">Repressor</keyword>
<dbReference type="PANTHER" id="PTHR33202">
    <property type="entry name" value="ZINC UPTAKE REGULATION PROTEIN"/>
    <property type="match status" value="1"/>
</dbReference>
<feature type="binding site" evidence="11">
    <location>
        <position position="153"/>
    </location>
    <ligand>
        <name>Zn(2+)</name>
        <dbReference type="ChEBI" id="CHEBI:29105"/>
    </ligand>
</feature>
<keyword evidence="9" id="KW-0238">DNA-binding</keyword>
<dbReference type="Proteomes" id="UP000331308">
    <property type="component" value="Unassembled WGS sequence"/>
</dbReference>
<evidence type="ECO:0000313" key="14">
    <source>
        <dbReference type="EMBL" id="VUX62716.1"/>
    </source>
</evidence>
<evidence type="ECO:0000256" key="6">
    <source>
        <dbReference type="ARBA" id="ARBA00022723"/>
    </source>
</evidence>
<evidence type="ECO:0000256" key="5">
    <source>
        <dbReference type="ARBA" id="ARBA00022491"/>
    </source>
</evidence>
<evidence type="ECO:0000313" key="16">
    <source>
        <dbReference type="Proteomes" id="UP000216789"/>
    </source>
</evidence>
<feature type="binding site" evidence="12">
    <location>
        <position position="142"/>
    </location>
    <ligand>
        <name>Fe cation</name>
        <dbReference type="ChEBI" id="CHEBI:24875"/>
    </ligand>
</feature>
<dbReference type="InterPro" id="IPR043135">
    <property type="entry name" value="Fur_C"/>
</dbReference>
<comment type="subcellular location">
    <subcellularLocation>
        <location evidence="1">Cytoplasm</location>
    </subcellularLocation>
</comment>
<evidence type="ECO:0000256" key="3">
    <source>
        <dbReference type="ARBA" id="ARBA00011738"/>
    </source>
</evidence>
<evidence type="ECO:0000256" key="4">
    <source>
        <dbReference type="ARBA" id="ARBA00022490"/>
    </source>
</evidence>
<dbReference type="Proteomes" id="UP000216789">
    <property type="component" value="Unassembled WGS sequence"/>
</dbReference>
<reference evidence="14 17" key="2">
    <citation type="submission" date="2019-07" db="EMBL/GenBank/DDBJ databases">
        <authorList>
            <person name="Chang H.-W."/>
            <person name="Raman A."/>
            <person name="Venkatesh S."/>
            <person name="Gehrig J."/>
        </authorList>
    </citation>
    <scope>NUCLEOTIDE SEQUENCE [LARGE SCALE GENOMIC DNA]</scope>
    <source>
        <strain evidence="14">Bifidobacterium_pseudocatenulatum_LFYP_29</strain>
    </source>
</reference>
<dbReference type="RefSeq" id="WP_004219563.1">
    <property type="nucleotide sequence ID" value="NZ_BCXY01000012.1"/>
</dbReference>
<evidence type="ECO:0000256" key="1">
    <source>
        <dbReference type="ARBA" id="ARBA00004496"/>
    </source>
</evidence>
<keyword evidence="4" id="KW-0963">Cytoplasm</keyword>
<feature type="binding site" evidence="11">
    <location>
        <position position="114"/>
    </location>
    <ligand>
        <name>Zn(2+)</name>
        <dbReference type="ChEBI" id="CHEBI:29105"/>
    </ligand>
</feature>
<evidence type="ECO:0000313" key="18">
    <source>
        <dbReference type="Proteomes" id="UP000494211"/>
    </source>
</evidence>
<dbReference type="EMBL" id="CABWJV010000001">
    <property type="protein sequence ID" value="VWQ14835.1"/>
    <property type="molecule type" value="Genomic_DNA"/>
</dbReference>
<sequence>MTACFARQPFPEGRTAREAIKNGHRLTDGRVERNTKQKELIHDALKANDEFISAQDLHRKLEDEGVKVGLATVYRQLNALAEAGEADTVRLEGQQLFRLCGDDGHHHHLVCTNCGKTVEIESPSETWLRGISEKYGFTIERHTLEVFGLCPDCRNEARR</sequence>
<evidence type="ECO:0000313" key="13">
    <source>
        <dbReference type="EMBL" id="PAC73831.1"/>
    </source>
</evidence>
<organism evidence="13 16">
    <name type="scientific">Bifidobacterium pseudocatenulatum</name>
    <dbReference type="NCBI Taxonomy" id="28026"/>
    <lineage>
        <taxon>Bacteria</taxon>
        <taxon>Bacillati</taxon>
        <taxon>Actinomycetota</taxon>
        <taxon>Actinomycetes</taxon>
        <taxon>Bifidobacteriales</taxon>
        <taxon>Bifidobacteriaceae</taxon>
        <taxon>Bifidobacterium</taxon>
    </lineage>
</organism>
<evidence type="ECO:0000256" key="11">
    <source>
        <dbReference type="PIRSR" id="PIRSR602481-1"/>
    </source>
</evidence>
<dbReference type="Proteomes" id="UP000494211">
    <property type="component" value="Unassembled WGS sequence"/>
</dbReference>
<comment type="subunit">
    <text evidence="3">Homodimer.</text>
</comment>
<keyword evidence="8" id="KW-0805">Transcription regulation</keyword>
<dbReference type="InterPro" id="IPR036388">
    <property type="entry name" value="WH-like_DNA-bd_sf"/>
</dbReference>
<keyword evidence="12" id="KW-0408">Iron</keyword>
<dbReference type="GO" id="GO:0008270">
    <property type="term" value="F:zinc ion binding"/>
    <property type="evidence" value="ECO:0007669"/>
    <property type="project" value="TreeGrafter"/>
</dbReference>
<evidence type="ECO:0000256" key="9">
    <source>
        <dbReference type="ARBA" id="ARBA00023125"/>
    </source>
</evidence>
<gene>
    <name evidence="14" type="primary">zur</name>
    <name evidence="15" type="ORF">BIFLH658_00554</name>
    <name evidence="14" type="ORF">BPLFYP29_00629</name>
    <name evidence="13" type="ORF">BPS1E_0454</name>
</gene>
<dbReference type="GO" id="GO:1900376">
    <property type="term" value="P:regulation of secondary metabolite biosynthetic process"/>
    <property type="evidence" value="ECO:0007669"/>
    <property type="project" value="TreeGrafter"/>
</dbReference>
<evidence type="ECO:0000256" key="8">
    <source>
        <dbReference type="ARBA" id="ARBA00023015"/>
    </source>
</evidence>
<evidence type="ECO:0000256" key="12">
    <source>
        <dbReference type="PIRSR" id="PIRSR602481-2"/>
    </source>
</evidence>
<dbReference type="AlphaFoldDB" id="A0A267WMH3"/>
<comment type="similarity">
    <text evidence="2">Belongs to the Fur family.</text>
</comment>
<keyword evidence="10" id="KW-0804">Transcription</keyword>
<dbReference type="InterPro" id="IPR036390">
    <property type="entry name" value="WH_DNA-bd_sf"/>
</dbReference>
<keyword evidence="7 11" id="KW-0862">Zinc</keyword>
<reference evidence="15 18" key="3">
    <citation type="submission" date="2019-10" db="EMBL/GenBank/DDBJ databases">
        <authorList>
            <consortium name="Melissa Lawson"/>
            <person name="O'neill I."/>
        </authorList>
    </citation>
    <scope>NUCLEOTIDE SEQUENCE [LARGE SCALE GENOMIC DNA]</scope>
    <source>
        <strain evidence="15">LH_658</strain>
    </source>
</reference>
<dbReference type="GO" id="GO:0005829">
    <property type="term" value="C:cytosol"/>
    <property type="evidence" value="ECO:0007669"/>
    <property type="project" value="TreeGrafter"/>
</dbReference>
<evidence type="ECO:0000256" key="2">
    <source>
        <dbReference type="ARBA" id="ARBA00007957"/>
    </source>
</evidence>
<accession>A0A267WMH3</accession>
<comment type="caution">
    <text evidence="13">The sequence shown here is derived from an EMBL/GenBank/DDBJ whole genome shotgun (WGS) entry which is preliminary data.</text>
</comment>
<keyword evidence="6 11" id="KW-0479">Metal-binding</keyword>
<dbReference type="GO" id="GO:0000976">
    <property type="term" value="F:transcription cis-regulatory region binding"/>
    <property type="evidence" value="ECO:0007669"/>
    <property type="project" value="TreeGrafter"/>
</dbReference>
<dbReference type="InterPro" id="IPR002481">
    <property type="entry name" value="FUR"/>
</dbReference>
<dbReference type="CDD" id="cd07153">
    <property type="entry name" value="Fur_like"/>
    <property type="match status" value="1"/>
</dbReference>
<feature type="binding site" evidence="12">
    <location>
        <position position="125"/>
    </location>
    <ligand>
        <name>Fe cation</name>
        <dbReference type="ChEBI" id="CHEBI:24875"/>
    </ligand>
</feature>
<dbReference type="PANTHER" id="PTHR33202:SF2">
    <property type="entry name" value="FERRIC UPTAKE REGULATION PROTEIN"/>
    <property type="match status" value="1"/>
</dbReference>
<evidence type="ECO:0000313" key="17">
    <source>
        <dbReference type="Proteomes" id="UP000331308"/>
    </source>
</evidence>
<evidence type="ECO:0000256" key="7">
    <source>
        <dbReference type="ARBA" id="ARBA00022833"/>
    </source>
</evidence>
<evidence type="ECO:0000313" key="15">
    <source>
        <dbReference type="EMBL" id="VWQ14835.1"/>
    </source>
</evidence>
<name>A0A267WMH3_BIFPS</name>
<dbReference type="SUPFAM" id="SSF46785">
    <property type="entry name" value="Winged helix' DNA-binding domain"/>
    <property type="match status" value="1"/>
</dbReference>
<protein>
    <submittedName>
        <fullName evidence="13">Transcriptional regulator, Fur family</fullName>
    </submittedName>
    <submittedName>
        <fullName evidence="14">Zinc uptake regulation protein</fullName>
    </submittedName>
</protein>
<evidence type="ECO:0000256" key="10">
    <source>
        <dbReference type="ARBA" id="ARBA00023163"/>
    </source>
</evidence>
<proteinExistence type="inferred from homology"/>
<feature type="binding site" evidence="12">
    <location>
        <position position="105"/>
    </location>
    <ligand>
        <name>Fe cation</name>
        <dbReference type="ChEBI" id="CHEBI:24875"/>
    </ligand>
</feature>
<dbReference type="EMBL" id="CABHOD010000003">
    <property type="protein sequence ID" value="VUX62716.1"/>
    <property type="molecule type" value="Genomic_DNA"/>
</dbReference>
<feature type="binding site" evidence="11">
    <location>
        <position position="150"/>
    </location>
    <ligand>
        <name>Zn(2+)</name>
        <dbReference type="ChEBI" id="CHEBI:29105"/>
    </ligand>
</feature>
<dbReference type="EMBL" id="MNLB01000002">
    <property type="protein sequence ID" value="PAC73831.1"/>
    <property type="molecule type" value="Genomic_DNA"/>
</dbReference>
<dbReference type="GO" id="GO:0003700">
    <property type="term" value="F:DNA-binding transcription factor activity"/>
    <property type="evidence" value="ECO:0007669"/>
    <property type="project" value="InterPro"/>
</dbReference>
<dbReference type="Gene3D" id="1.10.10.10">
    <property type="entry name" value="Winged helix-like DNA-binding domain superfamily/Winged helix DNA-binding domain"/>
    <property type="match status" value="1"/>
</dbReference>
<dbReference type="Gene3D" id="3.30.1490.190">
    <property type="match status" value="1"/>
</dbReference>
<comment type="cofactor">
    <cofactor evidence="11">
        <name>Zn(2+)</name>
        <dbReference type="ChEBI" id="CHEBI:29105"/>
    </cofactor>
    <text evidence="11">Binds 1 zinc ion per subunit.</text>
</comment>
<feature type="binding site" evidence="11">
    <location>
        <position position="111"/>
    </location>
    <ligand>
        <name>Zn(2+)</name>
        <dbReference type="ChEBI" id="CHEBI:29105"/>
    </ligand>
</feature>
<comment type="cofactor">
    <cofactor evidence="12">
        <name>Mn(2+)</name>
        <dbReference type="ChEBI" id="CHEBI:29035"/>
    </cofactor>
    <cofactor evidence="12">
        <name>Fe(2+)</name>
        <dbReference type="ChEBI" id="CHEBI:29033"/>
    </cofactor>
    <text evidence="12">Binds 1 Mn(2+) or Fe(2+) ion per subunit.</text>
</comment>
<dbReference type="Pfam" id="PF01475">
    <property type="entry name" value="FUR"/>
    <property type="match status" value="1"/>
</dbReference>
<dbReference type="GO" id="GO:0045892">
    <property type="term" value="P:negative regulation of DNA-templated transcription"/>
    <property type="evidence" value="ECO:0007669"/>
    <property type="project" value="TreeGrafter"/>
</dbReference>